<evidence type="ECO:0000256" key="1">
    <source>
        <dbReference type="ARBA" id="ARBA00004651"/>
    </source>
</evidence>
<feature type="transmembrane region" description="Helical" evidence="6">
    <location>
        <begin position="118"/>
        <end position="138"/>
    </location>
</feature>
<feature type="transmembrane region" description="Helical" evidence="6">
    <location>
        <begin position="88"/>
        <end position="112"/>
    </location>
</feature>
<evidence type="ECO:0000256" key="2">
    <source>
        <dbReference type="ARBA" id="ARBA00022475"/>
    </source>
</evidence>
<feature type="transmembrane region" description="Helical" evidence="6">
    <location>
        <begin position="255"/>
        <end position="274"/>
    </location>
</feature>
<dbReference type="InterPro" id="IPR011701">
    <property type="entry name" value="MFS"/>
</dbReference>
<evidence type="ECO:0000313" key="9">
    <source>
        <dbReference type="Proteomes" id="UP000295680"/>
    </source>
</evidence>
<feature type="transmembrane region" description="Helical" evidence="6">
    <location>
        <begin position="218"/>
        <end position="235"/>
    </location>
</feature>
<dbReference type="Proteomes" id="UP000295680">
    <property type="component" value="Unassembled WGS sequence"/>
</dbReference>
<evidence type="ECO:0000256" key="5">
    <source>
        <dbReference type="ARBA" id="ARBA00023136"/>
    </source>
</evidence>
<dbReference type="OrthoDB" id="9814237at2"/>
<evidence type="ECO:0000259" key="7">
    <source>
        <dbReference type="PROSITE" id="PS50850"/>
    </source>
</evidence>
<accession>A0A4R2JTL2</accession>
<evidence type="ECO:0000313" key="8">
    <source>
        <dbReference type="EMBL" id="TCO62342.1"/>
    </source>
</evidence>
<keyword evidence="3 6" id="KW-0812">Transmembrane</keyword>
<dbReference type="AlphaFoldDB" id="A0A4R2JTL2"/>
<dbReference type="Gene3D" id="1.20.1250.20">
    <property type="entry name" value="MFS general substrate transporter like domains"/>
    <property type="match status" value="1"/>
</dbReference>
<dbReference type="PROSITE" id="PS50850">
    <property type="entry name" value="MFS"/>
    <property type="match status" value="1"/>
</dbReference>
<feature type="transmembrane region" description="Helical" evidence="6">
    <location>
        <begin position="21"/>
        <end position="37"/>
    </location>
</feature>
<dbReference type="InterPro" id="IPR020846">
    <property type="entry name" value="MFS_dom"/>
</dbReference>
<feature type="transmembrane region" description="Helical" evidence="6">
    <location>
        <begin position="345"/>
        <end position="367"/>
    </location>
</feature>
<dbReference type="RefSeq" id="WP_132114035.1">
    <property type="nucleotide sequence ID" value="NZ_SLWS01000002.1"/>
</dbReference>
<dbReference type="PANTHER" id="PTHR43124:SF3">
    <property type="entry name" value="CHLORAMPHENICOL EFFLUX PUMP RV0191"/>
    <property type="match status" value="1"/>
</dbReference>
<keyword evidence="2" id="KW-1003">Cell membrane</keyword>
<organism evidence="8 9">
    <name type="scientific">Actinocrispum wychmicini</name>
    <dbReference type="NCBI Taxonomy" id="1213861"/>
    <lineage>
        <taxon>Bacteria</taxon>
        <taxon>Bacillati</taxon>
        <taxon>Actinomycetota</taxon>
        <taxon>Actinomycetes</taxon>
        <taxon>Pseudonocardiales</taxon>
        <taxon>Pseudonocardiaceae</taxon>
        <taxon>Actinocrispum</taxon>
    </lineage>
</organism>
<feature type="transmembrane region" description="Helical" evidence="6">
    <location>
        <begin position="175"/>
        <end position="197"/>
    </location>
</feature>
<feature type="transmembrane region" description="Helical" evidence="6">
    <location>
        <begin position="286"/>
        <end position="304"/>
    </location>
</feature>
<keyword evidence="4 6" id="KW-1133">Transmembrane helix</keyword>
<gene>
    <name evidence="8" type="ORF">EV192_102479</name>
</gene>
<dbReference type="CDD" id="cd17324">
    <property type="entry name" value="MFS_NepI_like"/>
    <property type="match status" value="1"/>
</dbReference>
<dbReference type="GO" id="GO:0022857">
    <property type="term" value="F:transmembrane transporter activity"/>
    <property type="evidence" value="ECO:0007669"/>
    <property type="project" value="InterPro"/>
</dbReference>
<dbReference type="GO" id="GO:0005886">
    <property type="term" value="C:plasma membrane"/>
    <property type="evidence" value="ECO:0007669"/>
    <property type="project" value="UniProtKB-SubCell"/>
</dbReference>
<comment type="caution">
    <text evidence="8">The sequence shown here is derived from an EMBL/GenBank/DDBJ whole genome shotgun (WGS) entry which is preliminary data.</text>
</comment>
<dbReference type="Pfam" id="PF07690">
    <property type="entry name" value="MFS_1"/>
    <property type="match status" value="1"/>
</dbReference>
<reference evidence="8 9" key="1">
    <citation type="submission" date="2019-03" db="EMBL/GenBank/DDBJ databases">
        <title>Genomic Encyclopedia of Type Strains, Phase IV (KMG-IV): sequencing the most valuable type-strain genomes for metagenomic binning, comparative biology and taxonomic classification.</title>
        <authorList>
            <person name="Goeker M."/>
        </authorList>
    </citation>
    <scope>NUCLEOTIDE SEQUENCE [LARGE SCALE GENOMIC DNA]</scope>
    <source>
        <strain evidence="8 9">DSM 45934</strain>
    </source>
</reference>
<feature type="transmembrane region" description="Helical" evidence="6">
    <location>
        <begin position="310"/>
        <end position="333"/>
    </location>
</feature>
<comment type="subcellular location">
    <subcellularLocation>
        <location evidence="1">Cell membrane</location>
        <topology evidence="1">Multi-pass membrane protein</topology>
    </subcellularLocation>
</comment>
<sequence>MNVESVQVGTVPLERVPLRNWLAVIAVALGTFLVVTVENLPMGLLTSIGGGLTVSDGAVGLMVTVSSLVAAVTAPLLPVVIRRTDRRVVLLGLILVALAVNVVSAVTPSYAVLMVARLFLGVSIGGFWSLAAGLGVRLVPEAHVAKATSLIFFGAMAANVLGVPAGTFIGQLTNWRIAFATVAGLALVLLIALAVLLPRMPATEPVRLRTLVDQLRTPAVRIGVLATFLLVAGHYGAFTFISPILQEISGVSPTAIGPLLLGFGLAGMAGNMIAGSWAGRNVRGTIIAVSLALAAVLALFPVLGGSPVGGSILLILWGFAFGGLPVSVQTWIIKAAPQGIEAATGVNTAMFNFAIALGALFGSLLVASVTVSGLLWIAAGLVVLTSVAVSGTNRI</sequence>
<name>A0A4R2JTL2_9PSEU</name>
<feature type="transmembrane region" description="Helical" evidence="6">
    <location>
        <begin position="150"/>
        <end position="169"/>
    </location>
</feature>
<keyword evidence="5 6" id="KW-0472">Membrane</keyword>
<dbReference type="InterPro" id="IPR036259">
    <property type="entry name" value="MFS_trans_sf"/>
</dbReference>
<feature type="domain" description="Major facilitator superfamily (MFS) profile" evidence="7">
    <location>
        <begin position="23"/>
        <end position="395"/>
    </location>
</feature>
<feature type="transmembrane region" description="Helical" evidence="6">
    <location>
        <begin position="373"/>
        <end position="392"/>
    </location>
</feature>
<dbReference type="SUPFAM" id="SSF103473">
    <property type="entry name" value="MFS general substrate transporter"/>
    <property type="match status" value="1"/>
</dbReference>
<evidence type="ECO:0000256" key="6">
    <source>
        <dbReference type="SAM" id="Phobius"/>
    </source>
</evidence>
<feature type="transmembrane region" description="Helical" evidence="6">
    <location>
        <begin position="57"/>
        <end position="81"/>
    </location>
</feature>
<evidence type="ECO:0000256" key="3">
    <source>
        <dbReference type="ARBA" id="ARBA00022692"/>
    </source>
</evidence>
<dbReference type="InterPro" id="IPR050189">
    <property type="entry name" value="MFS_Efflux_Transporters"/>
</dbReference>
<dbReference type="PANTHER" id="PTHR43124">
    <property type="entry name" value="PURINE EFFLUX PUMP PBUE"/>
    <property type="match status" value="1"/>
</dbReference>
<protein>
    <submittedName>
        <fullName evidence="8">Putative MFS family arabinose efflux permease</fullName>
    </submittedName>
</protein>
<dbReference type="EMBL" id="SLWS01000002">
    <property type="protein sequence ID" value="TCO62342.1"/>
    <property type="molecule type" value="Genomic_DNA"/>
</dbReference>
<evidence type="ECO:0000256" key="4">
    <source>
        <dbReference type="ARBA" id="ARBA00022989"/>
    </source>
</evidence>
<keyword evidence="9" id="KW-1185">Reference proteome</keyword>
<proteinExistence type="predicted"/>